<dbReference type="AlphaFoldDB" id="A0A507QRB2"/>
<sequence length="586" mass="66255">MFDFHSKPDDVPARRVVTDPVIIQHWLQLATTVLKDPTGQSRLLKQLLNVTLYINRLLEFMDPPISLIVSTVHTVHCALEKYPALSTTAIETRAALGALDRLKDDLLSWHPLSSSSAPVEDDIDSGSTRSSIANTNAPQLPPELCLEILDHIICSQLDSQALRKCLHNLSLVSRSWREIALPHLWFDPRPLDCPLRQFRFGYVALLYPQLASKVHSLNLLWSFGGENVFLMEELCINPSLSASVTQLTLYRCKDTNKRDYIGQKDVSSLSRILSLLPNLRTLQLETFDPPGEQEFEVIQETTSGQIVWQTPLPGSEWTTVLRVPFPFSEAISNLSRLSILSDASWCWATIRPSLGPRLNSLCLGQEVALDPGEMLDIARRCTNLKELRIHAANMIPEHELAEAFRLFGANLEVLCLGDGRLHGVCYWVQELRHLSSLDDQHRKIQLRHLELGKGQEMGINELEALAYGWPSGPGCSTLEILVIEEFDRSVRGGVWDPRMDEALDYLVYRHAPTLKRVAIRSWEVGQCLLERLADCKQLESLDLRPRPSEQNTELVDALVKNCPFFVPSLELLEWIEMDIIESQEDG</sequence>
<keyword evidence="3" id="KW-1185">Reference proteome</keyword>
<proteinExistence type="predicted"/>
<dbReference type="SUPFAM" id="SSF52047">
    <property type="entry name" value="RNI-like"/>
    <property type="match status" value="1"/>
</dbReference>
<dbReference type="Pfam" id="PF12937">
    <property type="entry name" value="F-box-like"/>
    <property type="match status" value="1"/>
</dbReference>
<gene>
    <name evidence="2" type="ORF">MPDQ_007824</name>
</gene>
<reference evidence="2 3" key="1">
    <citation type="submission" date="2019-06" db="EMBL/GenBank/DDBJ databases">
        <title>Wine fermentation using esterase from Monascus purpureus.</title>
        <authorList>
            <person name="Geng C."/>
            <person name="Zhang Y."/>
        </authorList>
    </citation>
    <scope>NUCLEOTIDE SEQUENCE [LARGE SCALE GENOMIC DNA]</scope>
    <source>
        <strain evidence="2">HQ1</strain>
    </source>
</reference>
<dbReference type="InterPro" id="IPR001810">
    <property type="entry name" value="F-box_dom"/>
</dbReference>
<feature type="domain" description="F-box" evidence="1">
    <location>
        <begin position="139"/>
        <end position="187"/>
    </location>
</feature>
<evidence type="ECO:0000259" key="1">
    <source>
        <dbReference type="Pfam" id="PF12937"/>
    </source>
</evidence>
<name>A0A507QRB2_MONPU</name>
<accession>A0A507QRB2</accession>
<dbReference type="Proteomes" id="UP000319663">
    <property type="component" value="Unassembled WGS sequence"/>
</dbReference>
<dbReference type="InterPro" id="IPR032675">
    <property type="entry name" value="LRR_dom_sf"/>
</dbReference>
<dbReference type="OrthoDB" id="3024566at2759"/>
<protein>
    <recommendedName>
        <fullName evidence="1">F-box domain-containing protein</fullName>
    </recommendedName>
</protein>
<evidence type="ECO:0000313" key="3">
    <source>
        <dbReference type="Proteomes" id="UP000319663"/>
    </source>
</evidence>
<organism evidence="2 3">
    <name type="scientific">Monascus purpureus</name>
    <name type="common">Red mold</name>
    <name type="synonym">Monascus anka</name>
    <dbReference type="NCBI Taxonomy" id="5098"/>
    <lineage>
        <taxon>Eukaryota</taxon>
        <taxon>Fungi</taxon>
        <taxon>Dikarya</taxon>
        <taxon>Ascomycota</taxon>
        <taxon>Pezizomycotina</taxon>
        <taxon>Eurotiomycetes</taxon>
        <taxon>Eurotiomycetidae</taxon>
        <taxon>Eurotiales</taxon>
        <taxon>Aspergillaceae</taxon>
        <taxon>Monascus</taxon>
    </lineage>
</organism>
<comment type="caution">
    <text evidence="2">The sequence shown here is derived from an EMBL/GenBank/DDBJ whole genome shotgun (WGS) entry which is preliminary data.</text>
</comment>
<dbReference type="EMBL" id="VIFY01000089">
    <property type="protein sequence ID" value="TQB71061.1"/>
    <property type="molecule type" value="Genomic_DNA"/>
</dbReference>
<dbReference type="Gene3D" id="3.80.10.10">
    <property type="entry name" value="Ribonuclease Inhibitor"/>
    <property type="match status" value="1"/>
</dbReference>
<evidence type="ECO:0000313" key="2">
    <source>
        <dbReference type="EMBL" id="TQB71061.1"/>
    </source>
</evidence>